<gene>
    <name evidence="2" type="ORF">GCM10010964_03660</name>
</gene>
<dbReference type="AlphaFoldDB" id="A0A8J3E9X5"/>
<name>A0A8J3E9X5_9PROT</name>
<dbReference type="Proteomes" id="UP000597507">
    <property type="component" value="Unassembled WGS sequence"/>
</dbReference>
<evidence type="ECO:0000313" key="2">
    <source>
        <dbReference type="EMBL" id="GGG18678.1"/>
    </source>
</evidence>
<dbReference type="EMBL" id="BMKS01000001">
    <property type="protein sequence ID" value="GGG18678.1"/>
    <property type="molecule type" value="Genomic_DNA"/>
</dbReference>
<feature type="compositionally biased region" description="Low complexity" evidence="1">
    <location>
        <begin position="16"/>
        <end position="29"/>
    </location>
</feature>
<feature type="region of interest" description="Disordered" evidence="1">
    <location>
        <begin position="102"/>
        <end position="136"/>
    </location>
</feature>
<dbReference type="PROSITE" id="PS51318">
    <property type="entry name" value="TAT"/>
    <property type="match status" value="1"/>
</dbReference>
<evidence type="ECO:0000256" key="1">
    <source>
        <dbReference type="SAM" id="MobiDB-lite"/>
    </source>
</evidence>
<dbReference type="InterPro" id="IPR006311">
    <property type="entry name" value="TAT_signal"/>
</dbReference>
<sequence length="304" mass="29488">MSAGPSAPGDGPRPVAGSAAGMAPAAARRPGSRRTVRTLRRLALLAGGATAAATGCAGADRGADPAAVAASLRASLASTRASLAALEPAGGPLLAGASRPAAGAVVPRPPRGASPVAARGAGPDAVSSSPDPDAPLRARPVALAVLGAAAARRGAEAGPPPSEAAELLGLPAEAVVRRLGEPALRRPEGPAEVWLYTARSCALDVILYRDEPAQPAPVRAAGGPREGADGAAATLRVAFAAARASGSEARTEAACLRDIAAGGHGPDASGRAASPRDAAPFEASGGPRRREARGPVVALLGGGD</sequence>
<organism evidence="2 3">
    <name type="scientific">Caldovatus sediminis</name>
    <dbReference type="NCBI Taxonomy" id="2041189"/>
    <lineage>
        <taxon>Bacteria</taxon>
        <taxon>Pseudomonadati</taxon>
        <taxon>Pseudomonadota</taxon>
        <taxon>Alphaproteobacteria</taxon>
        <taxon>Acetobacterales</taxon>
        <taxon>Roseomonadaceae</taxon>
        <taxon>Caldovatus</taxon>
    </lineage>
</organism>
<protein>
    <submittedName>
        <fullName evidence="2">Uncharacterized protein</fullName>
    </submittedName>
</protein>
<evidence type="ECO:0000313" key="3">
    <source>
        <dbReference type="Proteomes" id="UP000597507"/>
    </source>
</evidence>
<keyword evidence="3" id="KW-1185">Reference proteome</keyword>
<feature type="region of interest" description="Disordered" evidence="1">
    <location>
        <begin position="1"/>
        <end position="35"/>
    </location>
</feature>
<proteinExistence type="predicted"/>
<accession>A0A8J3E9X5</accession>
<feature type="region of interest" description="Disordered" evidence="1">
    <location>
        <begin position="260"/>
        <end position="304"/>
    </location>
</feature>
<comment type="caution">
    <text evidence="2">The sequence shown here is derived from an EMBL/GenBank/DDBJ whole genome shotgun (WGS) entry which is preliminary data.</text>
</comment>
<reference evidence="2 3" key="1">
    <citation type="journal article" date="2014" name="Int. J. Syst. Evol. Microbiol.">
        <title>Complete genome sequence of Corynebacterium casei LMG S-19264T (=DSM 44701T), isolated from a smear-ripened cheese.</title>
        <authorList>
            <consortium name="US DOE Joint Genome Institute (JGI-PGF)"/>
            <person name="Walter F."/>
            <person name="Albersmeier A."/>
            <person name="Kalinowski J."/>
            <person name="Ruckert C."/>
        </authorList>
    </citation>
    <scope>NUCLEOTIDE SEQUENCE [LARGE SCALE GENOMIC DNA]</scope>
    <source>
        <strain evidence="2 3">CGMCC 1.16330</strain>
    </source>
</reference>